<dbReference type="Gene3D" id="2.30.110.10">
    <property type="entry name" value="Electron Transport, Fmn-binding Protein, Chain A"/>
    <property type="match status" value="1"/>
</dbReference>
<keyword evidence="3" id="KW-1185">Reference proteome</keyword>
<name>A0ABU0YQF4_9PROT</name>
<dbReference type="GO" id="GO:0016491">
    <property type="term" value="F:oxidoreductase activity"/>
    <property type="evidence" value="ECO:0007669"/>
    <property type="project" value="UniProtKB-KW"/>
</dbReference>
<dbReference type="Pfam" id="PF01613">
    <property type="entry name" value="Flavin_Reduct"/>
    <property type="match status" value="1"/>
</dbReference>
<dbReference type="InterPro" id="IPR002563">
    <property type="entry name" value="Flavin_Rdtase-like_dom"/>
</dbReference>
<dbReference type="PANTHER" id="PTHR43812:SF2">
    <property type="entry name" value="FLAVIN REDUCTASE LIKE DOMAIN-CONTAINING PROTEIN"/>
    <property type="match status" value="1"/>
</dbReference>
<evidence type="ECO:0000313" key="3">
    <source>
        <dbReference type="Proteomes" id="UP001230156"/>
    </source>
</evidence>
<comment type="caution">
    <text evidence="2">The sequence shown here is derived from an EMBL/GenBank/DDBJ whole genome shotgun (WGS) entry which is preliminary data.</text>
</comment>
<evidence type="ECO:0000259" key="1">
    <source>
        <dbReference type="SMART" id="SM00903"/>
    </source>
</evidence>
<dbReference type="SMART" id="SM00903">
    <property type="entry name" value="Flavin_Reduct"/>
    <property type="match status" value="1"/>
</dbReference>
<keyword evidence="2" id="KW-0560">Oxidoreductase</keyword>
<sequence>MPEYHSYEPKQGHGLAHDPLNSIVVPRPIGWISTLDGQGRRNLAPYSFFNLYSYKPPIVGFSSNGWKDSVRNIEETREFVWNLATRELAEAMNETSAPLPHGTDEFARAKLEAAPSRLVKPARVAASPVAFECKLTQMIPLSNLAGEPVNSWLTLGEVVCIHIDKRLIVDGVYDTIRAHPIARGGGPADYFAVEESVRFRMTRPKA</sequence>
<proteinExistence type="predicted"/>
<reference evidence="3" key="1">
    <citation type="submission" date="2023-08" db="EMBL/GenBank/DDBJ databases">
        <title>Rhodospirillaceae gen. nov., a novel taxon isolated from the Yangtze River Yuezi River estuary sludge.</title>
        <authorList>
            <person name="Ruan L."/>
        </authorList>
    </citation>
    <scope>NUCLEOTIDE SEQUENCE [LARGE SCALE GENOMIC DNA]</scope>
    <source>
        <strain evidence="3">R-7</strain>
    </source>
</reference>
<organism evidence="2 3">
    <name type="scientific">Dongia sedimenti</name>
    <dbReference type="NCBI Taxonomy" id="3064282"/>
    <lineage>
        <taxon>Bacteria</taxon>
        <taxon>Pseudomonadati</taxon>
        <taxon>Pseudomonadota</taxon>
        <taxon>Alphaproteobacteria</taxon>
        <taxon>Rhodospirillales</taxon>
        <taxon>Dongiaceae</taxon>
        <taxon>Dongia</taxon>
    </lineage>
</organism>
<dbReference type="Proteomes" id="UP001230156">
    <property type="component" value="Unassembled WGS sequence"/>
</dbReference>
<accession>A0ABU0YQF4</accession>
<dbReference type="EMBL" id="JAUYVI010000004">
    <property type="protein sequence ID" value="MDQ7248863.1"/>
    <property type="molecule type" value="Genomic_DNA"/>
</dbReference>
<dbReference type="RefSeq" id="WP_379956344.1">
    <property type="nucleotide sequence ID" value="NZ_JAUYVI010000004.1"/>
</dbReference>
<dbReference type="EC" id="1.5.1.-" evidence="2"/>
<dbReference type="SUPFAM" id="SSF50475">
    <property type="entry name" value="FMN-binding split barrel"/>
    <property type="match status" value="1"/>
</dbReference>
<dbReference type="PANTHER" id="PTHR43812">
    <property type="entry name" value="BLR2425 PROTEIN"/>
    <property type="match status" value="1"/>
</dbReference>
<feature type="domain" description="Flavin reductase like" evidence="1">
    <location>
        <begin position="22"/>
        <end position="175"/>
    </location>
</feature>
<gene>
    <name evidence="2" type="ORF">Q8A70_14355</name>
</gene>
<protein>
    <submittedName>
        <fullName evidence="2">Flavin reductase family protein</fullName>
        <ecNumber evidence="2">1.5.1.-</ecNumber>
    </submittedName>
</protein>
<dbReference type="InterPro" id="IPR012349">
    <property type="entry name" value="Split_barrel_FMN-bd"/>
</dbReference>
<evidence type="ECO:0000313" key="2">
    <source>
        <dbReference type="EMBL" id="MDQ7248863.1"/>
    </source>
</evidence>